<gene>
    <name evidence="1" type="ORF">ZRA01_02290</name>
</gene>
<dbReference type="AlphaFoldDB" id="A0A4Y4CPF7"/>
<dbReference type="Gene3D" id="3.40.50.10610">
    <property type="entry name" value="ABC-type transport auxiliary lipoprotein component"/>
    <property type="match status" value="1"/>
</dbReference>
<name>A0A4Y4CPF7_ZOORA</name>
<protein>
    <submittedName>
        <fullName evidence="1">Uncharacterized protein</fullName>
    </submittedName>
</protein>
<sequence>MATPRSSRFLTASAGLLMVALLAACTGLPKVAPSYAVHDFGGPEPVAARSLGFPLRNVEVVVPPWLASTAMQYRLAYAQATRRQAYVESRWAAQPAQLVELALKRAIRTGEAGAGGACRLRVELDEFAQVFDGEAVSRGVVEARAVLLAPRTDQIIASRSFSLARLAPSADALGGVSALRGGVQELGSELFGWLDGLDREGAARTGGSLRSRCGA</sequence>
<dbReference type="Proteomes" id="UP000318422">
    <property type="component" value="Unassembled WGS sequence"/>
</dbReference>
<dbReference type="EMBL" id="BJNV01000004">
    <property type="protein sequence ID" value="GEC94156.1"/>
    <property type="molecule type" value="Genomic_DNA"/>
</dbReference>
<dbReference type="OrthoDB" id="5568302at2"/>
<comment type="caution">
    <text evidence="1">The sequence shown here is derived from an EMBL/GenBank/DDBJ whole genome shotgun (WGS) entry which is preliminary data.</text>
</comment>
<evidence type="ECO:0000313" key="1">
    <source>
        <dbReference type="EMBL" id="GEC94156.1"/>
    </source>
</evidence>
<dbReference type="SUPFAM" id="SSF159594">
    <property type="entry name" value="XCC0632-like"/>
    <property type="match status" value="1"/>
</dbReference>
<dbReference type="PROSITE" id="PS51257">
    <property type="entry name" value="PROKAR_LIPOPROTEIN"/>
    <property type="match status" value="1"/>
</dbReference>
<organism evidence="1 2">
    <name type="scientific">Zoogloea ramigera</name>
    <dbReference type="NCBI Taxonomy" id="350"/>
    <lineage>
        <taxon>Bacteria</taxon>
        <taxon>Pseudomonadati</taxon>
        <taxon>Pseudomonadota</taxon>
        <taxon>Betaproteobacteria</taxon>
        <taxon>Rhodocyclales</taxon>
        <taxon>Zoogloeaceae</taxon>
        <taxon>Zoogloea</taxon>
    </lineage>
</organism>
<dbReference type="RefSeq" id="WP_141348918.1">
    <property type="nucleotide sequence ID" value="NZ_BJNV01000004.1"/>
</dbReference>
<reference evidence="1 2" key="1">
    <citation type="submission" date="2019-06" db="EMBL/GenBank/DDBJ databases">
        <title>Whole genome shotgun sequence of Zoogloea ramigera NBRC 15342.</title>
        <authorList>
            <person name="Hosoyama A."/>
            <person name="Uohara A."/>
            <person name="Ohji S."/>
            <person name="Ichikawa N."/>
        </authorList>
    </citation>
    <scope>NUCLEOTIDE SEQUENCE [LARGE SCALE GENOMIC DNA]</scope>
    <source>
        <strain evidence="1 2">NBRC 15342</strain>
    </source>
</reference>
<proteinExistence type="predicted"/>
<accession>A0A4Y4CPF7</accession>
<keyword evidence="2" id="KW-1185">Reference proteome</keyword>
<evidence type="ECO:0000313" key="2">
    <source>
        <dbReference type="Proteomes" id="UP000318422"/>
    </source>
</evidence>